<dbReference type="GO" id="GO:0005737">
    <property type="term" value="C:cytoplasm"/>
    <property type="evidence" value="ECO:0007669"/>
    <property type="project" value="UniProtKB-SubCell"/>
</dbReference>
<accession>A0A8V5GZI9</accession>
<feature type="transmembrane region" description="Helical" evidence="10">
    <location>
        <begin position="26"/>
        <end position="53"/>
    </location>
</feature>
<dbReference type="AlphaFoldDB" id="A0A8V5GZI9"/>
<feature type="region of interest" description="Disordered" evidence="9">
    <location>
        <begin position="947"/>
        <end position="975"/>
    </location>
</feature>
<evidence type="ECO:0000256" key="9">
    <source>
        <dbReference type="SAM" id="MobiDB-lite"/>
    </source>
</evidence>
<feature type="compositionally biased region" description="Basic and acidic residues" evidence="9">
    <location>
        <begin position="162"/>
        <end position="179"/>
    </location>
</feature>
<dbReference type="InterPro" id="IPR051833">
    <property type="entry name" value="TC-DDR_regulator"/>
</dbReference>
<feature type="region of interest" description="Disordered" evidence="9">
    <location>
        <begin position="1041"/>
        <end position="1086"/>
    </location>
</feature>
<gene>
    <name evidence="11" type="primary">LOC117438277</name>
</gene>
<dbReference type="CDD" id="cd14277">
    <property type="entry name" value="UBA_UBP2_like"/>
    <property type="match status" value="1"/>
</dbReference>
<feature type="compositionally biased region" description="Low complexity" evidence="9">
    <location>
        <begin position="180"/>
        <end position="198"/>
    </location>
</feature>
<reference evidence="11" key="3">
    <citation type="submission" date="2025-09" db="UniProtKB">
        <authorList>
            <consortium name="Ensembl"/>
        </authorList>
    </citation>
    <scope>IDENTIFICATION</scope>
</reference>
<evidence type="ECO:0000256" key="4">
    <source>
        <dbReference type="ARBA" id="ARBA00022454"/>
    </source>
</evidence>
<keyword evidence="12" id="KW-1185">Reference proteome</keyword>
<name>A0A8V5GZI9_MELUD</name>
<evidence type="ECO:0000256" key="2">
    <source>
        <dbReference type="ARBA" id="ARBA00004286"/>
    </source>
</evidence>
<comment type="subcellular location">
    <subcellularLocation>
        <location evidence="2">Chromosome</location>
    </subcellularLocation>
    <subcellularLocation>
        <location evidence="3">Cytoplasm</location>
    </subcellularLocation>
    <subcellularLocation>
        <location evidence="1">Nucleus</location>
    </subcellularLocation>
</comment>
<dbReference type="Pfam" id="PF12478">
    <property type="entry name" value="UBAP2-Lig"/>
    <property type="match status" value="1"/>
</dbReference>
<evidence type="ECO:0000256" key="8">
    <source>
        <dbReference type="ARBA" id="ARBA00023242"/>
    </source>
</evidence>
<dbReference type="SMART" id="SM00165">
    <property type="entry name" value="UBA"/>
    <property type="match status" value="1"/>
</dbReference>
<dbReference type="PANTHER" id="PTHR16308">
    <property type="entry name" value="UBIQUITIN ASSOCIATED PROTEIN 2-LIKE/LINGERER"/>
    <property type="match status" value="1"/>
</dbReference>
<dbReference type="FunFam" id="1.10.8.10:FF:000004">
    <property type="entry name" value="ubiquitin-associated protein 2-like isoform X1"/>
    <property type="match status" value="1"/>
</dbReference>
<evidence type="ECO:0000256" key="10">
    <source>
        <dbReference type="SAM" id="Phobius"/>
    </source>
</evidence>
<evidence type="ECO:0000256" key="3">
    <source>
        <dbReference type="ARBA" id="ARBA00004496"/>
    </source>
</evidence>
<dbReference type="Proteomes" id="UP000694405">
    <property type="component" value="Unassembled WGS sequence"/>
</dbReference>
<feature type="region of interest" description="Disordered" evidence="9">
    <location>
        <begin position="836"/>
        <end position="868"/>
    </location>
</feature>
<protein>
    <submittedName>
        <fullName evidence="11">Uncharacterized protein</fullName>
    </submittedName>
</protein>
<evidence type="ECO:0000256" key="5">
    <source>
        <dbReference type="ARBA" id="ARBA00022481"/>
    </source>
</evidence>
<feature type="compositionally biased region" description="Polar residues" evidence="9">
    <location>
        <begin position="1060"/>
        <end position="1086"/>
    </location>
</feature>
<dbReference type="SUPFAM" id="SSF46934">
    <property type="entry name" value="UBA-like"/>
    <property type="match status" value="1"/>
</dbReference>
<evidence type="ECO:0000256" key="7">
    <source>
        <dbReference type="ARBA" id="ARBA00022553"/>
    </source>
</evidence>
<keyword evidence="10" id="KW-0472">Membrane</keyword>
<sequence length="1086" mass="116251">MQEEFKLLHLYGLLVSNQYPVLTHALFFFFLFFFLIFLSDFLFCTYLVLYILYVMTSVGSERTWGTRDKTQISTTQPAQPQKQVVQATAEQIRLAQMIYDKKDADFEDKVKQLIEVTGKNQDECIVALHDCNGDVNRAINILLEGSSDTTSWETVGGKKKSLGKESSENREKRGDREVSRGLGSSNGRGSSNRWGRGCSRGQECTYRGSCLKFPTFLAAETVFGRGRGRGAGRFSAQGMGTFNPADYTESSATDGFGTKSDIWETGQNDADDGTGAWKKSREEWTAEDWNEDVSVPLLSSISVQPNHHVYSSQTAFSYSIDLVTVIQKPVTSIQETEGNSFEASQQQTFGQALVFTNSQHSTQMASGIGVSSAVNSYSPQSLSAVVCSGFGELRSSKLANSTGSQILDQLKSPALGQFTSQQNNNNSTTTTTTISWDLKPPVTQSSVLSQFDFKSQPEPSPVLSQLTKRQQQQTQAVPVPPGLESSSSQIKLQEPSPVDKSTAVGKMLQPPTISMDKQAVTAHQTQQKQIKPPKRRIAPASKIPASAVEMPGSSDVAGLNVQFGSEPALLEFGSTSSSENASQATNNRLYSKSVNDFLNTSLPISNTVQESTYTTSAITSSSLTCSFQGTSSVTTSSYDQTSAHSRIAYQSSMATSESTPVAIAVLGWFCGYFLYGCVFSPSIFRCGVFHTSVENTTSLQPSTTFSTVSTSATSTTSSVVSMANSMNTTNSLGLSVSSVSIPAASTRAAPLVSSGKPSPNLPQGVPHLLHNQYIVGPGGLLPAYPIYGYDDLQMLQSRLPMDYYGITFPAPATLTGRDGSLANNPYSGDVTKFGHGDSASPAPTTTLVQPQQNQTQTHHTTQQPFLNPNLPPGYSYTGLPYYAGVPGVPSAFQYGPTMFVPPASAKQHGVNLNTPLTPFQQVSGYGQQGYGAGYDELTQGTAAGDYSKGGYSGSSQAQNKSAGTGPGKGVSVTSSNTGVLDISGSVYNKTQIFDKQGFHAGTPSPFSLPSAFGSTGPLNPGAAPGYAPAPFLHILPAHQQPHSQMLHHHLQQDGQGGSGQRNQPSTMQQKSQATKTTYGASPYWTT</sequence>
<keyword evidence="5" id="KW-0488">Methylation</keyword>
<feature type="compositionally biased region" description="Low complexity" evidence="9">
    <location>
        <begin position="419"/>
        <end position="433"/>
    </location>
</feature>
<dbReference type="Gene3D" id="1.10.8.10">
    <property type="entry name" value="DNA helicase RuvA subunit, C-terminal domain"/>
    <property type="match status" value="1"/>
</dbReference>
<feature type="region of interest" description="Disordered" evidence="9">
    <location>
        <begin position="149"/>
        <end position="198"/>
    </location>
</feature>
<evidence type="ECO:0000313" key="12">
    <source>
        <dbReference type="Proteomes" id="UP000694405"/>
    </source>
</evidence>
<dbReference type="PANTHER" id="PTHR16308:SF19">
    <property type="entry name" value="UBIQUITIN-ASSOCIATED PROTEIN 2"/>
    <property type="match status" value="1"/>
</dbReference>
<reference evidence="11" key="2">
    <citation type="submission" date="2025-08" db="UniProtKB">
        <authorList>
            <consortium name="Ensembl"/>
        </authorList>
    </citation>
    <scope>IDENTIFICATION</scope>
</reference>
<dbReference type="GO" id="GO:0061484">
    <property type="term" value="P:hematopoietic stem cell homeostasis"/>
    <property type="evidence" value="ECO:0007669"/>
    <property type="project" value="UniProtKB-ARBA"/>
</dbReference>
<evidence type="ECO:0000256" key="1">
    <source>
        <dbReference type="ARBA" id="ARBA00004123"/>
    </source>
</evidence>
<dbReference type="InterPro" id="IPR009060">
    <property type="entry name" value="UBA-like_sf"/>
</dbReference>
<evidence type="ECO:0000256" key="6">
    <source>
        <dbReference type="ARBA" id="ARBA00022490"/>
    </source>
</evidence>
<organism evidence="11 12">
    <name type="scientific">Melopsittacus undulatus</name>
    <name type="common">Budgerigar</name>
    <name type="synonym">Psittacus undulatus</name>
    <dbReference type="NCBI Taxonomy" id="13146"/>
    <lineage>
        <taxon>Eukaryota</taxon>
        <taxon>Metazoa</taxon>
        <taxon>Chordata</taxon>
        <taxon>Craniata</taxon>
        <taxon>Vertebrata</taxon>
        <taxon>Euteleostomi</taxon>
        <taxon>Archelosauria</taxon>
        <taxon>Archosauria</taxon>
        <taxon>Dinosauria</taxon>
        <taxon>Saurischia</taxon>
        <taxon>Theropoda</taxon>
        <taxon>Coelurosauria</taxon>
        <taxon>Aves</taxon>
        <taxon>Neognathae</taxon>
        <taxon>Neoaves</taxon>
        <taxon>Telluraves</taxon>
        <taxon>Australaves</taxon>
        <taxon>Psittaciformes</taxon>
        <taxon>Psittaculidae</taxon>
        <taxon>Melopsittacus</taxon>
    </lineage>
</organism>
<keyword evidence="4" id="KW-0158">Chromosome</keyword>
<dbReference type="Ensembl" id="ENSMUNT00000030370.1">
    <property type="protein sequence ID" value="ENSMUNP00000026519.1"/>
    <property type="gene ID" value="ENSMUNG00000020694.1"/>
</dbReference>
<reference evidence="11" key="1">
    <citation type="submission" date="2020-03" db="EMBL/GenBank/DDBJ databases">
        <title>Melopsittacus undulatus (budgerigar) genome, bMelUnd1, maternal haplotype with Z.</title>
        <authorList>
            <person name="Gedman G."/>
            <person name="Mountcastle J."/>
            <person name="Haase B."/>
            <person name="Formenti G."/>
            <person name="Wright T."/>
            <person name="Apodaca J."/>
            <person name="Pelan S."/>
            <person name="Chow W."/>
            <person name="Rhie A."/>
            <person name="Howe K."/>
            <person name="Fedrigo O."/>
            <person name="Jarvis E.D."/>
        </authorList>
    </citation>
    <scope>NUCLEOTIDE SEQUENCE [LARGE SCALE GENOMIC DNA]</scope>
</reference>
<keyword evidence="7" id="KW-0597">Phosphoprotein</keyword>
<feature type="region of interest" description="Disordered" evidence="9">
    <location>
        <begin position="417"/>
        <end position="437"/>
    </location>
</feature>
<feature type="region of interest" description="Disordered" evidence="9">
    <location>
        <begin position="452"/>
        <end position="504"/>
    </location>
</feature>
<evidence type="ECO:0000313" key="11">
    <source>
        <dbReference type="Ensembl" id="ENSMUNP00000026519.1"/>
    </source>
</evidence>
<dbReference type="GO" id="GO:0005694">
    <property type="term" value="C:chromosome"/>
    <property type="evidence" value="ECO:0007669"/>
    <property type="project" value="UniProtKB-SubCell"/>
</dbReference>
<dbReference type="InterPro" id="IPR015940">
    <property type="entry name" value="UBA"/>
</dbReference>
<keyword evidence="10" id="KW-0812">Transmembrane</keyword>
<dbReference type="GO" id="GO:0005634">
    <property type="term" value="C:nucleus"/>
    <property type="evidence" value="ECO:0007669"/>
    <property type="project" value="UniProtKB-SubCell"/>
</dbReference>
<feature type="compositionally biased region" description="Low complexity" evidence="9">
    <location>
        <begin position="843"/>
        <end position="864"/>
    </location>
</feature>
<keyword evidence="6" id="KW-0963">Cytoplasm</keyword>
<keyword evidence="8" id="KW-0539">Nucleus</keyword>
<keyword evidence="10" id="KW-1133">Transmembrane helix</keyword>
<proteinExistence type="predicted"/>
<dbReference type="InterPro" id="IPR022166">
    <property type="entry name" value="UBAP2/Lig"/>
</dbReference>